<reference evidence="10" key="1">
    <citation type="submission" date="2016-10" db="EMBL/GenBank/DDBJ databases">
        <authorList>
            <person name="Varghese N."/>
            <person name="Submissions S."/>
        </authorList>
    </citation>
    <scope>NUCLEOTIDE SEQUENCE [LARGE SCALE GENOMIC DNA]</scope>
    <source>
        <strain evidence="10">DSM 11593</strain>
    </source>
</reference>
<dbReference type="InterPro" id="IPR001789">
    <property type="entry name" value="Sig_transdc_resp-reg_receiver"/>
</dbReference>
<evidence type="ECO:0000256" key="6">
    <source>
        <dbReference type="PROSITE-ProRule" id="PRU00169"/>
    </source>
</evidence>
<evidence type="ECO:0000259" key="8">
    <source>
        <dbReference type="PROSITE" id="PS50110"/>
    </source>
</evidence>
<dbReference type="Gene3D" id="1.10.10.10">
    <property type="entry name" value="Winged helix-like DNA-binding domain superfamily/Winged helix DNA-binding domain"/>
    <property type="match status" value="1"/>
</dbReference>
<dbReference type="SMART" id="SM00421">
    <property type="entry name" value="HTH_LUXR"/>
    <property type="match status" value="1"/>
</dbReference>
<evidence type="ECO:0000256" key="2">
    <source>
        <dbReference type="ARBA" id="ARBA00023012"/>
    </source>
</evidence>
<dbReference type="AlphaFoldDB" id="A0A1H6MQR0"/>
<evidence type="ECO:0000259" key="7">
    <source>
        <dbReference type="PROSITE" id="PS50043"/>
    </source>
</evidence>
<dbReference type="PANTHER" id="PTHR44688:SF16">
    <property type="entry name" value="DNA-BINDING TRANSCRIPTIONAL ACTIVATOR DEVR_DOSR"/>
    <property type="match status" value="1"/>
</dbReference>
<sequence length="210" mass="23129">MTAEPLILIVDDDEGLRRSLQFLFASAGLESQSWDSAEAFLADLPAHGPTRPGALVLDCRMPGMGGLALLRLLGERGYPLPVVIITGHGDVRMAVEALKTGAYDFIEKPFREQHLLDTVEAAAGVSRDWLDRDARRRGVAERLARLNRREREVLERVLEGKANKVIAHELDLSIKTIEVYRAALMDKMQAGSVAELALLVALHREDAARG</sequence>
<dbReference type="PANTHER" id="PTHR44688">
    <property type="entry name" value="DNA-BINDING TRANSCRIPTIONAL ACTIVATOR DEVR_DOSR"/>
    <property type="match status" value="1"/>
</dbReference>
<dbReference type="GO" id="GO:0000160">
    <property type="term" value="P:phosphorelay signal transduction system"/>
    <property type="evidence" value="ECO:0007669"/>
    <property type="project" value="UniProtKB-KW"/>
</dbReference>
<dbReference type="SUPFAM" id="SSF52172">
    <property type="entry name" value="CheY-like"/>
    <property type="match status" value="1"/>
</dbReference>
<dbReference type="Gene3D" id="3.40.50.2300">
    <property type="match status" value="1"/>
</dbReference>
<keyword evidence="10" id="KW-1185">Reference proteome</keyword>
<dbReference type="Pfam" id="PF00196">
    <property type="entry name" value="GerE"/>
    <property type="match status" value="1"/>
</dbReference>
<dbReference type="GO" id="GO:0003677">
    <property type="term" value="F:DNA binding"/>
    <property type="evidence" value="ECO:0007669"/>
    <property type="project" value="UniProtKB-KW"/>
</dbReference>
<dbReference type="PROSITE" id="PS50043">
    <property type="entry name" value="HTH_LUXR_2"/>
    <property type="match status" value="1"/>
</dbReference>
<proteinExistence type="predicted"/>
<keyword evidence="5" id="KW-0804">Transcription</keyword>
<keyword evidence="1 6" id="KW-0597">Phosphoprotein</keyword>
<organism evidence="9 10">
    <name type="scientific">Paracoccus alkenifer</name>
    <dbReference type="NCBI Taxonomy" id="65735"/>
    <lineage>
        <taxon>Bacteria</taxon>
        <taxon>Pseudomonadati</taxon>
        <taxon>Pseudomonadota</taxon>
        <taxon>Alphaproteobacteria</taxon>
        <taxon>Rhodobacterales</taxon>
        <taxon>Paracoccaceae</taxon>
        <taxon>Paracoccus</taxon>
    </lineage>
</organism>
<dbReference type="InterPro" id="IPR011006">
    <property type="entry name" value="CheY-like_superfamily"/>
</dbReference>
<protein>
    <submittedName>
        <fullName evidence="9">Two component transcriptional regulator, LuxR family</fullName>
    </submittedName>
</protein>
<feature type="modified residue" description="4-aspartylphosphate" evidence="6">
    <location>
        <position position="58"/>
    </location>
</feature>
<dbReference type="RefSeq" id="WP_090848333.1">
    <property type="nucleotide sequence ID" value="NZ_FNXG01000004.1"/>
</dbReference>
<feature type="domain" description="Response regulatory" evidence="8">
    <location>
        <begin position="6"/>
        <end position="123"/>
    </location>
</feature>
<dbReference type="EMBL" id="FNXG01000004">
    <property type="protein sequence ID" value="SEI04232.1"/>
    <property type="molecule type" value="Genomic_DNA"/>
</dbReference>
<dbReference type="InterPro" id="IPR036388">
    <property type="entry name" value="WH-like_DNA-bd_sf"/>
</dbReference>
<gene>
    <name evidence="9" type="ORF">SAMN04488075_2408</name>
</gene>
<dbReference type="SMART" id="SM00448">
    <property type="entry name" value="REC"/>
    <property type="match status" value="1"/>
</dbReference>
<keyword evidence="4" id="KW-0238">DNA-binding</keyword>
<evidence type="ECO:0000313" key="10">
    <source>
        <dbReference type="Proteomes" id="UP000199125"/>
    </source>
</evidence>
<dbReference type="SUPFAM" id="SSF46894">
    <property type="entry name" value="C-terminal effector domain of the bipartite response regulators"/>
    <property type="match status" value="1"/>
</dbReference>
<dbReference type="PROSITE" id="PS00622">
    <property type="entry name" value="HTH_LUXR_1"/>
    <property type="match status" value="1"/>
</dbReference>
<evidence type="ECO:0000256" key="4">
    <source>
        <dbReference type="ARBA" id="ARBA00023125"/>
    </source>
</evidence>
<dbReference type="STRING" id="65735.SAMN04488075_2408"/>
<dbReference type="Proteomes" id="UP000199125">
    <property type="component" value="Unassembled WGS sequence"/>
</dbReference>
<name>A0A1H6MQR0_9RHOB</name>
<dbReference type="PROSITE" id="PS50110">
    <property type="entry name" value="RESPONSE_REGULATORY"/>
    <property type="match status" value="1"/>
</dbReference>
<dbReference type="InterPro" id="IPR016032">
    <property type="entry name" value="Sig_transdc_resp-reg_C-effctor"/>
</dbReference>
<feature type="domain" description="HTH luxR-type" evidence="7">
    <location>
        <begin position="139"/>
        <end position="204"/>
    </location>
</feature>
<dbReference type="FunFam" id="3.40.50.2300:FF:000018">
    <property type="entry name" value="DNA-binding transcriptional regulator NtrC"/>
    <property type="match status" value="1"/>
</dbReference>
<dbReference type="PRINTS" id="PR00038">
    <property type="entry name" value="HTHLUXR"/>
</dbReference>
<evidence type="ECO:0000256" key="3">
    <source>
        <dbReference type="ARBA" id="ARBA00023015"/>
    </source>
</evidence>
<keyword evidence="2" id="KW-0902">Two-component regulatory system</keyword>
<evidence type="ECO:0000256" key="1">
    <source>
        <dbReference type="ARBA" id="ARBA00022553"/>
    </source>
</evidence>
<dbReference type="CDD" id="cd06170">
    <property type="entry name" value="LuxR_C_like"/>
    <property type="match status" value="1"/>
</dbReference>
<evidence type="ECO:0000313" key="9">
    <source>
        <dbReference type="EMBL" id="SEI04232.1"/>
    </source>
</evidence>
<dbReference type="OrthoDB" id="9782655at2"/>
<accession>A0A1H6MQR0</accession>
<dbReference type="GO" id="GO:0006355">
    <property type="term" value="P:regulation of DNA-templated transcription"/>
    <property type="evidence" value="ECO:0007669"/>
    <property type="project" value="InterPro"/>
</dbReference>
<evidence type="ECO:0000256" key="5">
    <source>
        <dbReference type="ARBA" id="ARBA00023163"/>
    </source>
</evidence>
<dbReference type="Pfam" id="PF00072">
    <property type="entry name" value="Response_reg"/>
    <property type="match status" value="1"/>
</dbReference>
<dbReference type="InterPro" id="IPR000792">
    <property type="entry name" value="Tscrpt_reg_LuxR_C"/>
</dbReference>
<keyword evidence="3" id="KW-0805">Transcription regulation</keyword>